<feature type="compositionally biased region" description="Gly residues" evidence="1">
    <location>
        <begin position="24"/>
        <end position="39"/>
    </location>
</feature>
<gene>
    <name evidence="2" type="ORF">TSPGSL018_7870</name>
</gene>
<feature type="region of interest" description="Disordered" evidence="1">
    <location>
        <begin position="1"/>
        <end position="39"/>
    </location>
</feature>
<dbReference type="EMBL" id="GBEZ01003696">
    <property type="protein sequence ID" value="JAC81464.1"/>
    <property type="molecule type" value="Transcribed_RNA"/>
</dbReference>
<feature type="non-terminal residue" evidence="2">
    <location>
        <position position="98"/>
    </location>
</feature>
<accession>A0A061SEF9</accession>
<sequence length="98" mass="10277">VRHSEGDGGEQPRAAREGERAGLFLGGGSALRGRCGGTNDGCMGGDRGRDCFWGEIGTRRATGGSNRWLYGMEYLEGRGEVAERGSGPRRAFTLGLGG</sequence>
<evidence type="ECO:0000313" key="2">
    <source>
        <dbReference type="EMBL" id="JAC81464.1"/>
    </source>
</evidence>
<feature type="non-terminal residue" evidence="2">
    <location>
        <position position="1"/>
    </location>
</feature>
<dbReference type="AlphaFoldDB" id="A0A061SEF9"/>
<reference evidence="2" key="1">
    <citation type="submission" date="2014-05" db="EMBL/GenBank/DDBJ databases">
        <title>The transcriptome of the halophilic microalga Tetraselmis sp. GSL018 isolated from the Great Salt Lake, Utah.</title>
        <authorList>
            <person name="Jinkerson R.E."/>
            <person name="D'Adamo S."/>
            <person name="Posewitz M.C."/>
        </authorList>
    </citation>
    <scope>NUCLEOTIDE SEQUENCE</scope>
    <source>
        <strain evidence="2">GSL018</strain>
    </source>
</reference>
<proteinExistence type="predicted"/>
<name>A0A061SEF9_9CHLO</name>
<evidence type="ECO:0000256" key="1">
    <source>
        <dbReference type="SAM" id="MobiDB-lite"/>
    </source>
</evidence>
<organism evidence="2">
    <name type="scientific">Tetraselmis sp. GSL018</name>
    <dbReference type="NCBI Taxonomy" id="582737"/>
    <lineage>
        <taxon>Eukaryota</taxon>
        <taxon>Viridiplantae</taxon>
        <taxon>Chlorophyta</taxon>
        <taxon>core chlorophytes</taxon>
        <taxon>Chlorodendrophyceae</taxon>
        <taxon>Chlorodendrales</taxon>
        <taxon>Chlorodendraceae</taxon>
        <taxon>Tetraselmis</taxon>
    </lineage>
</organism>
<protein>
    <submittedName>
        <fullName evidence="2">Uncharacterized protein</fullName>
    </submittedName>
</protein>